<dbReference type="Gene3D" id="1.25.40.180">
    <property type="match status" value="1"/>
</dbReference>
<evidence type="ECO:0000256" key="6">
    <source>
        <dbReference type="SAM" id="MobiDB-lite"/>
    </source>
</evidence>
<dbReference type="InterPro" id="IPR007196">
    <property type="entry name" value="CCR4-Not_Not1_C"/>
</dbReference>
<keyword evidence="13" id="KW-1185">Reference proteome</keyword>
<dbReference type="Pfam" id="PF16415">
    <property type="entry name" value="CNOT1_CAF1_bind"/>
    <property type="match status" value="1"/>
</dbReference>
<dbReference type="PANTHER" id="PTHR13162">
    <property type="entry name" value="CCR4-NOT TRANSCRIPTION COMPLEX"/>
    <property type="match status" value="1"/>
</dbReference>
<organism evidence="12 13">
    <name type="scientific">Lupinus luteus</name>
    <name type="common">European yellow lupine</name>
    <dbReference type="NCBI Taxonomy" id="3873"/>
    <lineage>
        <taxon>Eukaryota</taxon>
        <taxon>Viridiplantae</taxon>
        <taxon>Streptophyta</taxon>
        <taxon>Embryophyta</taxon>
        <taxon>Tracheophyta</taxon>
        <taxon>Spermatophyta</taxon>
        <taxon>Magnoliopsida</taxon>
        <taxon>eudicotyledons</taxon>
        <taxon>Gunneridae</taxon>
        <taxon>Pentapetalae</taxon>
        <taxon>rosids</taxon>
        <taxon>fabids</taxon>
        <taxon>Fabales</taxon>
        <taxon>Fabaceae</taxon>
        <taxon>Papilionoideae</taxon>
        <taxon>50 kb inversion clade</taxon>
        <taxon>genistoids sensu lato</taxon>
        <taxon>core genistoids</taxon>
        <taxon>Genisteae</taxon>
        <taxon>Lupinus</taxon>
    </lineage>
</organism>
<evidence type="ECO:0000313" key="12">
    <source>
        <dbReference type="EMBL" id="CAL0329482.1"/>
    </source>
</evidence>
<keyword evidence="5" id="KW-0539">Nucleus</keyword>
<evidence type="ECO:0008006" key="14">
    <source>
        <dbReference type="Google" id="ProtNLM"/>
    </source>
</evidence>
<evidence type="ECO:0000256" key="5">
    <source>
        <dbReference type="ARBA" id="ARBA00023242"/>
    </source>
</evidence>
<dbReference type="FunFam" id="1.25.40.800:FF:000001">
    <property type="entry name" value="CCR4-NOT transcription complex subunit 1"/>
    <property type="match status" value="1"/>
</dbReference>
<dbReference type="PANTHER" id="PTHR13162:SF8">
    <property type="entry name" value="CCR4-NOT TRANSCRIPTION COMPLEX SUBUNIT 1"/>
    <property type="match status" value="1"/>
</dbReference>
<dbReference type="GO" id="GO:0060090">
    <property type="term" value="F:molecular adaptor activity"/>
    <property type="evidence" value="ECO:0007669"/>
    <property type="project" value="TreeGrafter"/>
</dbReference>
<comment type="caution">
    <text evidence="12">The sequence shown here is derived from an EMBL/GenBank/DDBJ whole genome shotgun (WGS) entry which is preliminary data.</text>
</comment>
<dbReference type="CDD" id="cd20710">
    <property type="entry name" value="NOT1_connector"/>
    <property type="match status" value="1"/>
</dbReference>
<dbReference type="GO" id="GO:0000932">
    <property type="term" value="C:P-body"/>
    <property type="evidence" value="ECO:0007669"/>
    <property type="project" value="TreeGrafter"/>
</dbReference>
<dbReference type="InterPro" id="IPR032191">
    <property type="entry name" value="CNOT1_CAF1_bind"/>
</dbReference>
<dbReference type="InterPro" id="IPR032193">
    <property type="entry name" value="CNOT1_TTP_bind"/>
</dbReference>
<evidence type="ECO:0000259" key="10">
    <source>
        <dbReference type="Pfam" id="PF16417"/>
    </source>
</evidence>
<dbReference type="FunFam" id="1.25.40.790:FF:000002">
    <property type="entry name" value="Transcription regulator"/>
    <property type="match status" value="1"/>
</dbReference>
<dbReference type="Pfam" id="PF25097">
    <property type="entry name" value="ARM_Cnot1"/>
    <property type="match status" value="1"/>
</dbReference>
<dbReference type="InterPro" id="IPR038535">
    <property type="entry name" value="CNOT1_TTP_bind_sf"/>
</dbReference>
<dbReference type="InterPro" id="IPR040398">
    <property type="entry name" value="Not1"/>
</dbReference>
<feature type="region of interest" description="Disordered" evidence="6">
    <location>
        <begin position="764"/>
        <end position="829"/>
    </location>
</feature>
<evidence type="ECO:0000259" key="11">
    <source>
        <dbReference type="Pfam" id="PF25097"/>
    </source>
</evidence>
<feature type="domain" description="CCR4-NOT transcription complex subunit 1-like NOT1 connector" evidence="11">
    <location>
        <begin position="861"/>
        <end position="1036"/>
    </location>
</feature>
<gene>
    <name evidence="12" type="ORF">LLUT_LOCUS30542</name>
</gene>
<feature type="domain" description="CCR4-NOT transcription complex subunit 1" evidence="8">
    <location>
        <begin position="539"/>
        <end position="680"/>
    </location>
</feature>
<evidence type="ECO:0000256" key="3">
    <source>
        <dbReference type="ARBA" id="ARBA00023015"/>
    </source>
</evidence>
<dbReference type="Pfam" id="PF04054">
    <property type="entry name" value="Not1"/>
    <property type="match status" value="1"/>
</dbReference>
<dbReference type="GO" id="GO:0017148">
    <property type="term" value="P:negative regulation of translation"/>
    <property type="evidence" value="ECO:0007669"/>
    <property type="project" value="InterPro"/>
</dbReference>
<keyword evidence="3" id="KW-0805">Transcription regulation</keyword>
<protein>
    <recommendedName>
        <fullName evidence="14">CCR4-NOT transcription complex subunit 1</fullName>
    </recommendedName>
</protein>
<evidence type="ECO:0000256" key="2">
    <source>
        <dbReference type="ARBA" id="ARBA00022491"/>
    </source>
</evidence>
<reference evidence="12 13" key="1">
    <citation type="submission" date="2024-03" db="EMBL/GenBank/DDBJ databases">
        <authorList>
            <person name="Martinez-Hernandez J."/>
        </authorList>
    </citation>
    <scope>NUCLEOTIDE SEQUENCE [LARGE SCALE GENOMIC DNA]</scope>
</reference>
<name>A0AAV1Y662_LUPLU</name>
<dbReference type="GO" id="GO:0005634">
    <property type="term" value="C:nucleus"/>
    <property type="evidence" value="ECO:0007669"/>
    <property type="project" value="UniProtKB-SubCell"/>
</dbReference>
<sequence length="1615" mass="178427">MFMFGSMALEQFVDRLPEWPQYCNHILQISHLRITHLEVVGFIEETLARISSGHSDGEGVSLASGISSHNSAPATLGHVEFNASSITQPGQQHMPLQLQQRRDIPLDHRYKASVGLGSSTDVKPLLSSLGQSSVVTPPDASNTNKLHSTVSASSMLASGFARPSRGATSARFGSALNIETLVAAAEKRETPIEAPGSEVQDKISFIINNISVSNIDTKAKEFTEIMKEQYYPWFAQYMVMKRASIEPNFHDLYLKFLDKVNSKALNKEIVKTTYENCKVLLGSELIKSSSEERSLLKNLGSWLGKLTIGRNQVLRAREIDPKSLITEAYEKGLMIAVIPFTSKILEPCQSSLAYQPPNPWTMGILGLLAEIYSMPNLKMNLKFDIEVLFKNLSVDLKDVTPTSLLKDRKRAIEGNPDFSNKDVGVSQAQVISDIKSGPVPPVNQVDLPPEVTNLSNTGGHPHMLSQYAGPLHISMGTLMEEEKVTPPGLSDQLPSAQGLLQASPTPPHFSISQIPTQIPNIGTHVIINQKLSSFGLQMHFQRAVPIAMDRAIKEIVSSIVQRSVSIATQTTKELVLKDYSMESDENRILNAAHLMVASLAGSLAHVTCKEPLRASISSQLRTSLQNLSIGNEILEQAVQLVTNDNLDLGCAVIEQAATDKAINTIDTDIGQQLSLRRKHREGMGSTFFDANLYTQGSMGGVPDYLRPKPGQLSLSQQRVYEDFVRLPWQNQSSQASNSVSSVQSGNAGSVITGYEGVSRQLDDMAESNPSSQLSASSIHNRAADSSSQLSVEKDSVASFPSTASTPELHQVDSSDAVQESGASSQQLVSPGAVERFGSSFLESSLTTRDALDKYQIVAQKLEALVNNDSGEAEIQGVISEVPEIILKCVSRDEAALAVAQKVFKLLYDNASNSIHVSAHFGILTAIRDVCKLAVKELTSWVIYSEEERKFNKNITVGLIRSELLNLTEYNVHMAKLIDGGRNKAATEFSISLLQTLVIEEPKVISELHNLVDALAKLATKPGSPESLPQLVEMVKNPAASSAALYAGNAGKDDKARQSTDNKDPGLLVANREELITVEPVEPDPAGFRDQVSMVFAEWYRICELPGANDTASAHFILQLHQNILLKGDDVADRFFRLLMELSVAHCLSTEVINSVAMQSPQQLQPMSFLAIDVYAKLVFSILKGSSKLTLLSKILAVTVRFILKDVEERKTSFNPRPYFRLFINWLLDLGSLEPVTDGANLQILTAFANAFHALQPLKVPGFSFAWLELISHRSFMPKMLTGNAQKGWPYIQRLLVDLFQFMEPFLRHAELGDSVRLLYKGTLRVLLVLLHDFPEFLCDYHFTFCDVIPPSCIQMRNIILSAFPRSMRLPDPSTPNLKIDLLQEITQSPRILSEVDAVLKAKLMKADVDEYLKSRQQNSSFLSELKEKLLLSPNEAGSAGTRYNVPLINSLVLYVGMQAIQQLQGRTPHAQSSANAFPLAVFSVGAALDIFQTLIMDLDTEGRYLFLNAVANQLRYPNTHTHYFSFILLYLFAESNQEIIQEQITRVLLERLIVNRPHPWGLLITFIELIKNPRYNLWNRTFIRCAPEIEKLFESVSRSCGGPKPVEESMVPGWV</sequence>
<comment type="subcellular location">
    <subcellularLocation>
        <location evidence="1">Nucleus</location>
    </subcellularLocation>
</comment>
<feature type="compositionally biased region" description="Polar residues" evidence="6">
    <location>
        <begin position="767"/>
        <end position="790"/>
    </location>
</feature>
<dbReference type="GO" id="GO:0030015">
    <property type="term" value="C:CCR4-NOT core complex"/>
    <property type="evidence" value="ECO:0007669"/>
    <property type="project" value="InterPro"/>
</dbReference>
<dbReference type="InterPro" id="IPR055454">
    <property type="entry name" value="CNOT1-like_NOT1_connector"/>
</dbReference>
<dbReference type="EMBL" id="CAXHTB010000022">
    <property type="protein sequence ID" value="CAL0329482.1"/>
    <property type="molecule type" value="Genomic_DNA"/>
</dbReference>
<dbReference type="Pfam" id="PF12842">
    <property type="entry name" value="DUF3819"/>
    <property type="match status" value="1"/>
</dbReference>
<proteinExistence type="predicted"/>
<accession>A0AAV1Y662</accession>
<keyword evidence="4" id="KW-0804">Transcription</keyword>
<dbReference type="FunFam" id="1.25.40.180:FF:000012">
    <property type="entry name" value="Ccr4-Not transcription complex subunit"/>
    <property type="match status" value="1"/>
</dbReference>
<dbReference type="GO" id="GO:0000289">
    <property type="term" value="P:nuclear-transcribed mRNA poly(A) tail shortening"/>
    <property type="evidence" value="ECO:0007669"/>
    <property type="project" value="UniProtKB-ARBA"/>
</dbReference>
<feature type="compositionally biased region" description="Polar residues" evidence="6">
    <location>
        <begin position="798"/>
        <end position="828"/>
    </location>
</feature>
<evidence type="ECO:0000259" key="7">
    <source>
        <dbReference type="Pfam" id="PF04054"/>
    </source>
</evidence>
<dbReference type="Gene3D" id="1.25.40.790">
    <property type="match status" value="1"/>
</dbReference>
<evidence type="ECO:0000259" key="9">
    <source>
        <dbReference type="Pfam" id="PF16415"/>
    </source>
</evidence>
<feature type="domain" description="CCR4-NOT transcription complex subunit 1 TTP binding" evidence="10">
    <location>
        <begin position="1"/>
        <end position="49"/>
    </location>
</feature>
<feature type="domain" description="CCR4-NOT transcription complex subunit 1 CAF1-binding" evidence="9">
    <location>
        <begin position="192"/>
        <end position="411"/>
    </location>
</feature>
<keyword evidence="2" id="KW-0678">Repressor</keyword>
<dbReference type="Proteomes" id="UP001497480">
    <property type="component" value="Unassembled WGS sequence"/>
</dbReference>
<dbReference type="Gene3D" id="1.25.40.840">
    <property type="entry name" value="CCR4-NOT transcription complex subunit 1 TTP binding domain"/>
    <property type="match status" value="1"/>
</dbReference>
<dbReference type="InterPro" id="IPR024557">
    <property type="entry name" value="CNOT1_dom_4"/>
</dbReference>
<evidence type="ECO:0000313" key="13">
    <source>
        <dbReference type="Proteomes" id="UP001497480"/>
    </source>
</evidence>
<evidence type="ECO:0000259" key="8">
    <source>
        <dbReference type="Pfam" id="PF12842"/>
    </source>
</evidence>
<feature type="domain" description="CCR4-Not complex component Not1 C-terminal" evidence="7">
    <location>
        <begin position="1232"/>
        <end position="1596"/>
    </location>
</feature>
<dbReference type="Gene3D" id="1.25.40.800">
    <property type="match status" value="1"/>
</dbReference>
<dbReference type="Pfam" id="PF16417">
    <property type="entry name" value="CNOT1_TTP_bind"/>
    <property type="match status" value="1"/>
</dbReference>
<evidence type="ECO:0000256" key="1">
    <source>
        <dbReference type="ARBA" id="ARBA00004123"/>
    </source>
</evidence>
<evidence type="ECO:0000256" key="4">
    <source>
        <dbReference type="ARBA" id="ARBA00023163"/>
    </source>
</evidence>